<dbReference type="EMBL" id="KV441498">
    <property type="protein sequence ID" value="OAG14653.1"/>
    <property type="molecule type" value="Genomic_DNA"/>
</dbReference>
<protein>
    <submittedName>
        <fullName evidence="2">Uncharacterized protein</fullName>
    </submittedName>
</protein>
<keyword evidence="3" id="KW-1185">Reference proteome</keyword>
<feature type="compositionally biased region" description="Polar residues" evidence="1">
    <location>
        <begin position="186"/>
        <end position="195"/>
    </location>
</feature>
<organism evidence="2 3">
    <name type="scientific">Alternaria alternata</name>
    <name type="common">Alternaria rot fungus</name>
    <name type="synonym">Torula alternata</name>
    <dbReference type="NCBI Taxonomy" id="5599"/>
    <lineage>
        <taxon>Eukaryota</taxon>
        <taxon>Fungi</taxon>
        <taxon>Dikarya</taxon>
        <taxon>Ascomycota</taxon>
        <taxon>Pezizomycotina</taxon>
        <taxon>Dothideomycetes</taxon>
        <taxon>Pleosporomycetidae</taxon>
        <taxon>Pleosporales</taxon>
        <taxon>Pleosporineae</taxon>
        <taxon>Pleosporaceae</taxon>
        <taxon>Alternaria</taxon>
        <taxon>Alternaria sect. Alternaria</taxon>
        <taxon>Alternaria alternata complex</taxon>
    </lineage>
</organism>
<proteinExistence type="predicted"/>
<evidence type="ECO:0000256" key="1">
    <source>
        <dbReference type="SAM" id="MobiDB-lite"/>
    </source>
</evidence>
<dbReference type="AlphaFoldDB" id="A0A177D4M7"/>
<evidence type="ECO:0000313" key="3">
    <source>
        <dbReference type="Proteomes" id="UP000077248"/>
    </source>
</evidence>
<feature type="compositionally biased region" description="Basic and acidic residues" evidence="1">
    <location>
        <begin position="96"/>
        <end position="110"/>
    </location>
</feature>
<dbReference type="OMA" id="YQSSEWS"/>
<dbReference type="RefSeq" id="XP_018380074.1">
    <property type="nucleotide sequence ID" value="XM_018532145.1"/>
</dbReference>
<feature type="region of interest" description="Disordered" evidence="1">
    <location>
        <begin position="1"/>
        <end position="36"/>
    </location>
</feature>
<feature type="region of interest" description="Disordered" evidence="1">
    <location>
        <begin position="50"/>
        <end position="204"/>
    </location>
</feature>
<dbReference type="VEuPathDB" id="FungiDB:CC77DRAFT_549429"/>
<accession>A0A177D4M7</accession>
<dbReference type="Proteomes" id="UP000077248">
    <property type="component" value="Unassembled WGS sequence"/>
</dbReference>
<feature type="compositionally biased region" description="Polar residues" evidence="1">
    <location>
        <begin position="135"/>
        <end position="144"/>
    </location>
</feature>
<feature type="compositionally biased region" description="Basic and acidic residues" evidence="1">
    <location>
        <begin position="19"/>
        <end position="29"/>
    </location>
</feature>
<dbReference type="GeneID" id="29117739"/>
<sequence length="204" mass="23695">MSQHYQDSSRLRKAPRVNKWQEERQKEDDLIAPVGVSGSTHHLERWVLVTADMPQQPTKKAKSREIEEETQERIRRRYYFPRRLWPTTSQGDPEPVDERTMVHSTSDDAQPKAPSPTTTKKRHRSPSPARDSLRTHLSTVSYVQTIKRRRSKSPSPRRSAYSAFSTQTYGARALSTAGSDEEYDYYQSSEWSFPSSDEEDEEMT</sequence>
<gene>
    <name evidence="2" type="ORF">CC77DRAFT_549429</name>
</gene>
<dbReference type="KEGG" id="aalt:CC77DRAFT_549429"/>
<reference evidence="2 3" key="1">
    <citation type="submission" date="2016-05" db="EMBL/GenBank/DDBJ databases">
        <title>Comparative analysis of secretome profiles of manganese(II)-oxidizing ascomycete fungi.</title>
        <authorList>
            <consortium name="DOE Joint Genome Institute"/>
            <person name="Zeiner C.A."/>
            <person name="Purvine S.O."/>
            <person name="Zink E.M."/>
            <person name="Wu S."/>
            <person name="Pasa-Tolic L."/>
            <person name="Chaput D.L."/>
            <person name="Haridas S."/>
            <person name="Grigoriev I.V."/>
            <person name="Santelli C.M."/>
            <person name="Hansel C.M."/>
        </authorList>
    </citation>
    <scope>NUCLEOTIDE SEQUENCE [LARGE SCALE GENOMIC DNA]</scope>
    <source>
        <strain evidence="2 3">SRC1lrK2f</strain>
    </source>
</reference>
<evidence type="ECO:0000313" key="2">
    <source>
        <dbReference type="EMBL" id="OAG14653.1"/>
    </source>
</evidence>
<name>A0A177D4M7_ALTAL</name>